<keyword evidence="3" id="KW-1185">Reference proteome</keyword>
<evidence type="ECO:0000313" key="2">
    <source>
        <dbReference type="EMBL" id="MBP1042880.1"/>
    </source>
</evidence>
<sequence length="273" mass="30157">MINNQVSIEKNDKKMLNKVFWRTMTLSVNYNYERMQAFGFVFTMIPVIETYYQDQADRKEAYQRHFELFNTTPTMGGFITGLTASMEKEAASDQLFDKSSINAIKVSLMGPLAGIGDSIFWGSLRVISLGLGISLASQGNFLGIILHLLLFNIPATLVRYYGTTLGFGLGSSFIKKASESGLFNSITKGASIVGLMTVGAMTCTLISFKIEKVLTFGSEKLAVQEIFDSIFPNILPILLTFICFKAVTKNVKPITIMIWMICLSVLGKVIGVI</sequence>
<keyword evidence="1" id="KW-1133">Transmembrane helix</keyword>
<feature type="transmembrane region" description="Helical" evidence="1">
    <location>
        <begin position="186"/>
        <end position="210"/>
    </location>
</feature>
<name>A0A940PDM0_9ENTE</name>
<dbReference type="PANTHER" id="PTHR32502">
    <property type="entry name" value="N-ACETYLGALACTOSAMINE PERMEASE II COMPONENT-RELATED"/>
    <property type="match status" value="1"/>
</dbReference>
<keyword evidence="1" id="KW-0812">Transmembrane</keyword>
<feature type="transmembrane region" description="Helical" evidence="1">
    <location>
        <begin position="157"/>
        <end position="174"/>
    </location>
</feature>
<dbReference type="EMBL" id="JAEEGA010000012">
    <property type="protein sequence ID" value="MBP1042880.1"/>
    <property type="molecule type" value="Genomic_DNA"/>
</dbReference>
<dbReference type="GO" id="GO:0005886">
    <property type="term" value="C:plasma membrane"/>
    <property type="evidence" value="ECO:0007669"/>
    <property type="project" value="TreeGrafter"/>
</dbReference>
<dbReference type="GO" id="GO:0009401">
    <property type="term" value="P:phosphoenolpyruvate-dependent sugar phosphotransferase system"/>
    <property type="evidence" value="ECO:0007669"/>
    <property type="project" value="InterPro"/>
</dbReference>
<reference evidence="2" key="1">
    <citation type="submission" date="2020-12" db="EMBL/GenBank/DDBJ databases">
        <title>Vagococcus allomyrinae sp. nov. and Enterococcus lavae sp. nov., isolated from the larvae of Allomyrina dichotoma.</title>
        <authorList>
            <person name="Lee S.D."/>
        </authorList>
    </citation>
    <scope>NUCLEOTIDE SEQUENCE</scope>
    <source>
        <strain evidence="2">BWB3-3</strain>
    </source>
</reference>
<dbReference type="Proteomes" id="UP000674938">
    <property type="component" value="Unassembled WGS sequence"/>
</dbReference>
<evidence type="ECO:0000313" key="3">
    <source>
        <dbReference type="Proteomes" id="UP000674938"/>
    </source>
</evidence>
<proteinExistence type="predicted"/>
<dbReference type="PROSITE" id="PS51108">
    <property type="entry name" value="PTS_EIID"/>
    <property type="match status" value="1"/>
</dbReference>
<gene>
    <name evidence="2" type="ORF">I6N95_17830</name>
</gene>
<feature type="transmembrane region" description="Helical" evidence="1">
    <location>
        <begin position="254"/>
        <end position="272"/>
    </location>
</feature>
<organism evidence="2 3">
    <name type="scientific">Vagococcus allomyrinae</name>
    <dbReference type="NCBI Taxonomy" id="2794353"/>
    <lineage>
        <taxon>Bacteria</taxon>
        <taxon>Bacillati</taxon>
        <taxon>Bacillota</taxon>
        <taxon>Bacilli</taxon>
        <taxon>Lactobacillales</taxon>
        <taxon>Enterococcaceae</taxon>
        <taxon>Vagococcus</taxon>
    </lineage>
</organism>
<feature type="transmembrane region" description="Helical" evidence="1">
    <location>
        <begin position="126"/>
        <end position="151"/>
    </location>
</feature>
<evidence type="ECO:0000256" key="1">
    <source>
        <dbReference type="SAM" id="Phobius"/>
    </source>
</evidence>
<dbReference type="Pfam" id="PF03613">
    <property type="entry name" value="EIID-AGA"/>
    <property type="match status" value="1"/>
</dbReference>
<comment type="caution">
    <text evidence="2">The sequence shown here is derived from an EMBL/GenBank/DDBJ whole genome shotgun (WGS) entry which is preliminary data.</text>
</comment>
<protein>
    <submittedName>
        <fullName evidence="2">PTS system mannose/fructose/sorbose family transporter subunit IID</fullName>
    </submittedName>
</protein>
<accession>A0A940PDM0</accession>
<dbReference type="PANTHER" id="PTHR32502:SF23">
    <property type="entry name" value="TRANSPORT PROTEIN, PTS SYSTEM"/>
    <property type="match status" value="1"/>
</dbReference>
<dbReference type="AlphaFoldDB" id="A0A940PDM0"/>
<dbReference type="InterPro" id="IPR050303">
    <property type="entry name" value="GatZ_KbaZ_carbometab"/>
</dbReference>
<dbReference type="InterPro" id="IPR004704">
    <property type="entry name" value="PTS_IID_man"/>
</dbReference>
<keyword evidence="1" id="KW-0472">Membrane</keyword>
<feature type="transmembrane region" description="Helical" evidence="1">
    <location>
        <begin position="230"/>
        <end position="247"/>
    </location>
</feature>
<dbReference type="RefSeq" id="WP_209530530.1">
    <property type="nucleotide sequence ID" value="NZ_JAEEGA010000012.1"/>
</dbReference>